<keyword evidence="2" id="KW-0812">Transmembrane</keyword>
<dbReference type="PANTHER" id="PTHR16148:SF14">
    <property type="entry name" value="MYND-TYPE DOMAIN-CONTAINING PROTEIN"/>
    <property type="match status" value="1"/>
</dbReference>
<accession>A0A813E0M2</accession>
<feature type="region of interest" description="Disordered" evidence="1">
    <location>
        <begin position="179"/>
        <end position="223"/>
    </location>
</feature>
<dbReference type="AlphaFoldDB" id="A0A813E0M2"/>
<sequence length="1012" mass="110825">MHVPAAVAATGTALTGKWLFDYNRANFQNDVPQRFARFMSSRNMLNAQVGQYRQDVAGLVTLTTSKMDAMSMMITLILAVNAALSDAGRIGMHGAAPPQWLCGLYSGCIASSVLLMGAALWLSMHASLRAQCAMVSLLTRKVRLPIPSMAQLDNARGTGSGFEQQKFGDIFRVPFMRHPEAAPQPPEQSDDEDEVAVKGKKKGKKASKATGPDVRTDFPSTTRDTVPSWIRDEQVVDKAGGVMRADAMDDAEDHEVPEHFQLLAKAQEEWWQYDVYARILMLFGTIQFLFAVTYYSIGTTMAELRGFWISWSLPMMFLVGQALILRLDIVKGAGNHLLPHAEWFGHLAPYFAIGATTLEYRSTYHPENVTITWVLVFLCYAGHFTMALRMLDLAWPDYNHKDMPDEAGKTWWPSHWTVPSAFGKNLWLLSPPKKMEPGEHDLLHEMESLQRSSAGVTCRRRRKGGEAEGAKPLRMVPSSPEALKSESARLESSFQGWFDESVWAQVPEDGQRGLTTLWGQYVGTHGQINQLAETSDEKTVAKLSDALTEIAESLAEFEASNKRGEGAYTGASPFKEFGTKRAPDLPWQLARIAICTVAFQFFYLGWAMVVESVVGVDQFVKFPGEPPWIRDQKYRTWQPNGFHTSKDLTLPANYRLFALSRAVAPEEQHATVNNNNNDNYDINNNNSNNNNSKNNNNNRNKANVTAGEAHVAGAHRRLTGAEAAVQDLMKTLPQLSWLSDALQKQVDLSLQQAPLEMLSVEAPSFMAPAARTAKVTWPALFSPQHLICRGSAVVAALTSHGFGAWAQLHDSEQVKATPFAIEGLANFGPLAGATWTDAGTLLLVTKSGESLACPGQGPEGGRWSCSQSTASKLPVPAGARLASAALSERAAALIYEHLPAMIFLFKLPAAGLSADWVPAGEVHLPPAAQEGFAGLSFAGQELLTVMGGSGEVHRRNLLDGRSSWHAPPPPAASREFRSSCAFEPEAGSAGVLRLALRQQNDGHSWVAELILE</sequence>
<feature type="compositionally biased region" description="Low complexity" evidence="1">
    <location>
        <begin position="673"/>
        <end position="701"/>
    </location>
</feature>
<feature type="compositionally biased region" description="Basic residues" evidence="1">
    <location>
        <begin position="198"/>
        <end position="207"/>
    </location>
</feature>
<feature type="transmembrane region" description="Helical" evidence="2">
    <location>
        <begin position="370"/>
        <end position="391"/>
    </location>
</feature>
<feature type="transmembrane region" description="Helical" evidence="2">
    <location>
        <begin position="307"/>
        <end position="325"/>
    </location>
</feature>
<keyword evidence="2" id="KW-1133">Transmembrane helix</keyword>
<proteinExistence type="predicted"/>
<name>A0A813E0M2_POLGL</name>
<organism evidence="3 4">
    <name type="scientific">Polarella glacialis</name>
    <name type="common">Dinoflagellate</name>
    <dbReference type="NCBI Taxonomy" id="89957"/>
    <lineage>
        <taxon>Eukaryota</taxon>
        <taxon>Sar</taxon>
        <taxon>Alveolata</taxon>
        <taxon>Dinophyceae</taxon>
        <taxon>Suessiales</taxon>
        <taxon>Suessiaceae</taxon>
        <taxon>Polarella</taxon>
    </lineage>
</organism>
<dbReference type="EMBL" id="CAJNNV010004957">
    <property type="protein sequence ID" value="CAE8591469.1"/>
    <property type="molecule type" value="Genomic_DNA"/>
</dbReference>
<gene>
    <name evidence="3" type="ORF">PGLA1383_LOCUS10139</name>
</gene>
<protein>
    <submittedName>
        <fullName evidence="3">Uncharacterized protein</fullName>
    </submittedName>
</protein>
<evidence type="ECO:0000313" key="4">
    <source>
        <dbReference type="Proteomes" id="UP000654075"/>
    </source>
</evidence>
<evidence type="ECO:0000256" key="1">
    <source>
        <dbReference type="SAM" id="MobiDB-lite"/>
    </source>
</evidence>
<evidence type="ECO:0000313" key="3">
    <source>
        <dbReference type="EMBL" id="CAE8591469.1"/>
    </source>
</evidence>
<feature type="transmembrane region" description="Helical" evidence="2">
    <location>
        <begin position="275"/>
        <end position="295"/>
    </location>
</feature>
<dbReference type="PANTHER" id="PTHR16148">
    <property type="entry name" value="NF-KAPPA-B-REPRESSING FACTOR-RELATED"/>
    <property type="match status" value="1"/>
</dbReference>
<keyword evidence="2" id="KW-0472">Membrane</keyword>
<reference evidence="3" key="1">
    <citation type="submission" date="2021-02" db="EMBL/GenBank/DDBJ databases">
        <authorList>
            <person name="Dougan E. K."/>
            <person name="Rhodes N."/>
            <person name="Thang M."/>
            <person name="Chan C."/>
        </authorList>
    </citation>
    <scope>NUCLEOTIDE SEQUENCE</scope>
</reference>
<keyword evidence="4" id="KW-1185">Reference proteome</keyword>
<evidence type="ECO:0000256" key="2">
    <source>
        <dbReference type="SAM" id="Phobius"/>
    </source>
</evidence>
<feature type="transmembrane region" description="Helical" evidence="2">
    <location>
        <begin position="104"/>
        <end position="124"/>
    </location>
</feature>
<feature type="region of interest" description="Disordered" evidence="1">
    <location>
        <begin position="671"/>
        <end position="701"/>
    </location>
</feature>
<feature type="region of interest" description="Disordered" evidence="1">
    <location>
        <begin position="454"/>
        <end position="473"/>
    </location>
</feature>
<comment type="caution">
    <text evidence="3">The sequence shown here is derived from an EMBL/GenBank/DDBJ whole genome shotgun (WGS) entry which is preliminary data.</text>
</comment>
<dbReference type="Proteomes" id="UP000654075">
    <property type="component" value="Unassembled WGS sequence"/>
</dbReference>